<dbReference type="PANTHER" id="PTHR34070:SF1">
    <property type="entry name" value="DNA ALKYLATION REPAIR PROTEIN"/>
    <property type="match status" value="1"/>
</dbReference>
<gene>
    <name evidence="1" type="ORF">ACFOZ8_12625</name>
</gene>
<name>A0ABV8K3B4_9BACL</name>
<evidence type="ECO:0000313" key="1">
    <source>
        <dbReference type="EMBL" id="MFC4100494.1"/>
    </source>
</evidence>
<evidence type="ECO:0000313" key="2">
    <source>
        <dbReference type="Proteomes" id="UP001595715"/>
    </source>
</evidence>
<organism evidence="1 2">
    <name type="scientific">Paenibacillus xanthanilyticus</name>
    <dbReference type="NCBI Taxonomy" id="1783531"/>
    <lineage>
        <taxon>Bacteria</taxon>
        <taxon>Bacillati</taxon>
        <taxon>Bacillota</taxon>
        <taxon>Bacilli</taxon>
        <taxon>Bacillales</taxon>
        <taxon>Paenibacillaceae</taxon>
        <taxon>Paenibacillus</taxon>
    </lineage>
</organism>
<dbReference type="InterPro" id="IPR014825">
    <property type="entry name" value="DNA_alkylation"/>
</dbReference>
<dbReference type="SUPFAM" id="SSF48371">
    <property type="entry name" value="ARM repeat"/>
    <property type="match status" value="1"/>
</dbReference>
<proteinExistence type="predicted"/>
<keyword evidence="2" id="KW-1185">Reference proteome</keyword>
<dbReference type="InterPro" id="IPR016024">
    <property type="entry name" value="ARM-type_fold"/>
</dbReference>
<protein>
    <submittedName>
        <fullName evidence="1">DNA alkylation repair protein</fullName>
    </submittedName>
</protein>
<reference evidence="2" key="1">
    <citation type="journal article" date="2019" name="Int. J. Syst. Evol. Microbiol.">
        <title>The Global Catalogue of Microorganisms (GCM) 10K type strain sequencing project: providing services to taxonomists for standard genome sequencing and annotation.</title>
        <authorList>
            <consortium name="The Broad Institute Genomics Platform"/>
            <consortium name="The Broad Institute Genome Sequencing Center for Infectious Disease"/>
            <person name="Wu L."/>
            <person name="Ma J."/>
        </authorList>
    </citation>
    <scope>NUCLEOTIDE SEQUENCE [LARGE SCALE GENOMIC DNA]</scope>
    <source>
        <strain evidence="2">IBRC-M 10987</strain>
    </source>
</reference>
<dbReference type="RefSeq" id="WP_377719157.1">
    <property type="nucleotide sequence ID" value="NZ_JBHSAM010000025.1"/>
</dbReference>
<accession>A0ABV8K3B4</accession>
<sequence>MLPYTMLLVDRLSSHADPAAAAPMAAYMRDQFPFLGLKNPERVALTRAFLAEHGMPAGEEELLRVAEELWALPQREFQYTAMLLLEKRLKQAQPERMPLIERLITTKSWWDTVDMLAGKLAGSMFARDPALVGEYVPKWAESDNMWLNRSALLFQLHYKERTDRELLFALVRRFAGHENFFIRKAIGWALREYSKTDAASVSRLVAEVPLSSLSAREALKWLRGQDAIDD</sequence>
<dbReference type="Pfam" id="PF08713">
    <property type="entry name" value="DNA_alkylation"/>
    <property type="match status" value="1"/>
</dbReference>
<comment type="caution">
    <text evidence="1">The sequence shown here is derived from an EMBL/GenBank/DDBJ whole genome shotgun (WGS) entry which is preliminary data.</text>
</comment>
<dbReference type="PANTHER" id="PTHR34070">
    <property type="entry name" value="ARMADILLO-TYPE FOLD"/>
    <property type="match status" value="1"/>
</dbReference>
<dbReference type="Gene3D" id="1.25.40.290">
    <property type="entry name" value="ARM repeat domains"/>
    <property type="match status" value="1"/>
</dbReference>
<dbReference type="Proteomes" id="UP001595715">
    <property type="component" value="Unassembled WGS sequence"/>
</dbReference>
<dbReference type="EMBL" id="JBHSAM010000025">
    <property type="protein sequence ID" value="MFC4100494.1"/>
    <property type="molecule type" value="Genomic_DNA"/>
</dbReference>
<dbReference type="CDD" id="cd07064">
    <property type="entry name" value="AlkD_like_1"/>
    <property type="match status" value="1"/>
</dbReference>
<dbReference type="Gene3D" id="1.20.1660.10">
    <property type="entry name" value="Hypothetical protein (EF3068)"/>
    <property type="match status" value="1"/>
</dbReference>